<dbReference type="SUPFAM" id="SSF46689">
    <property type="entry name" value="Homeodomain-like"/>
    <property type="match status" value="1"/>
</dbReference>
<proteinExistence type="predicted"/>
<evidence type="ECO:0000256" key="1">
    <source>
        <dbReference type="ARBA" id="ARBA00023125"/>
    </source>
</evidence>
<dbReference type="EMBL" id="JBIAZU010000006">
    <property type="protein sequence ID" value="MFF5294694.1"/>
    <property type="molecule type" value="Genomic_DNA"/>
</dbReference>
<dbReference type="PANTHER" id="PTHR30055:SF219">
    <property type="entry name" value="TRANSCRIPTIONAL REGULATORY PROTEIN"/>
    <property type="match status" value="1"/>
</dbReference>
<dbReference type="InterPro" id="IPR001647">
    <property type="entry name" value="HTH_TetR"/>
</dbReference>
<feature type="DNA-binding region" description="H-T-H motif" evidence="2">
    <location>
        <begin position="24"/>
        <end position="43"/>
    </location>
</feature>
<evidence type="ECO:0000256" key="2">
    <source>
        <dbReference type="PROSITE-ProRule" id="PRU00335"/>
    </source>
</evidence>
<dbReference type="Proteomes" id="UP001602245">
    <property type="component" value="Unassembled WGS sequence"/>
</dbReference>
<dbReference type="Gene3D" id="1.10.357.10">
    <property type="entry name" value="Tetracycline Repressor, domain 2"/>
    <property type="match status" value="1"/>
</dbReference>
<reference evidence="4 5" key="1">
    <citation type="submission" date="2024-10" db="EMBL/GenBank/DDBJ databases">
        <title>The Natural Products Discovery Center: Release of the First 8490 Sequenced Strains for Exploring Actinobacteria Biosynthetic Diversity.</title>
        <authorList>
            <person name="Kalkreuter E."/>
            <person name="Kautsar S.A."/>
            <person name="Yang D."/>
            <person name="Bader C.D."/>
            <person name="Teijaro C.N."/>
            <person name="Fluegel L."/>
            <person name="Davis C.M."/>
            <person name="Simpson J.R."/>
            <person name="Lauterbach L."/>
            <person name="Steele A.D."/>
            <person name="Gui C."/>
            <person name="Meng S."/>
            <person name="Li G."/>
            <person name="Viehrig K."/>
            <person name="Ye F."/>
            <person name="Su P."/>
            <person name="Kiefer A.F."/>
            <person name="Nichols A."/>
            <person name="Cepeda A.J."/>
            <person name="Yan W."/>
            <person name="Fan B."/>
            <person name="Jiang Y."/>
            <person name="Adhikari A."/>
            <person name="Zheng C.-J."/>
            <person name="Schuster L."/>
            <person name="Cowan T.M."/>
            <person name="Smanski M.J."/>
            <person name="Chevrette M.G."/>
            <person name="De Carvalho L.P.S."/>
            <person name="Shen B."/>
        </authorList>
    </citation>
    <scope>NUCLEOTIDE SEQUENCE [LARGE SCALE GENOMIC DNA]</scope>
    <source>
        <strain evidence="4 5">NPDC000087</strain>
    </source>
</reference>
<evidence type="ECO:0000313" key="4">
    <source>
        <dbReference type="EMBL" id="MFF5294694.1"/>
    </source>
</evidence>
<keyword evidence="1 2" id="KW-0238">DNA-binding</keyword>
<name>A0ABW6WN50_9ACTN</name>
<accession>A0ABW6WN50</accession>
<sequence length="193" mass="20698">MGHKEDLLVGAKRALLERGYARTTARDIVALSGTNLGSIGYHYGSTEALMTAAMLSAMEDWGDRIGLALTGPGAPGEDPLIGFWRRVLGSLAEDRALWMASVEVMVQAEHNPQLREQLADGIQQGRRGMASLITGRPEDELDDETVRTLGAVQMAMMSGVLIQWFTDPATAPTPEQIVAGIRALAERATPSPA</sequence>
<dbReference type="InterPro" id="IPR009057">
    <property type="entry name" value="Homeodomain-like_sf"/>
</dbReference>
<dbReference type="InterPro" id="IPR050109">
    <property type="entry name" value="HTH-type_TetR-like_transc_reg"/>
</dbReference>
<dbReference type="SUPFAM" id="SSF48498">
    <property type="entry name" value="Tetracyclin repressor-like, C-terminal domain"/>
    <property type="match status" value="1"/>
</dbReference>
<dbReference type="InterPro" id="IPR041583">
    <property type="entry name" value="TetR_C_31"/>
</dbReference>
<dbReference type="InterPro" id="IPR036271">
    <property type="entry name" value="Tet_transcr_reg_TetR-rel_C_sf"/>
</dbReference>
<gene>
    <name evidence="4" type="ORF">ACFY35_35080</name>
</gene>
<feature type="domain" description="HTH tetR-type" evidence="3">
    <location>
        <begin position="1"/>
        <end position="61"/>
    </location>
</feature>
<keyword evidence="5" id="KW-1185">Reference proteome</keyword>
<dbReference type="Pfam" id="PF17940">
    <property type="entry name" value="TetR_C_31"/>
    <property type="match status" value="1"/>
</dbReference>
<dbReference type="RefSeq" id="WP_020517650.1">
    <property type="nucleotide sequence ID" value="NZ_JBIAZU010000006.1"/>
</dbReference>
<dbReference type="PROSITE" id="PS50977">
    <property type="entry name" value="HTH_TETR_2"/>
    <property type="match status" value="1"/>
</dbReference>
<organism evidence="4 5">
    <name type="scientific">Paractinoplanes globisporus</name>
    <dbReference type="NCBI Taxonomy" id="113565"/>
    <lineage>
        <taxon>Bacteria</taxon>
        <taxon>Bacillati</taxon>
        <taxon>Actinomycetota</taxon>
        <taxon>Actinomycetes</taxon>
        <taxon>Micromonosporales</taxon>
        <taxon>Micromonosporaceae</taxon>
        <taxon>Paractinoplanes</taxon>
    </lineage>
</organism>
<comment type="caution">
    <text evidence="4">The sequence shown here is derived from an EMBL/GenBank/DDBJ whole genome shotgun (WGS) entry which is preliminary data.</text>
</comment>
<evidence type="ECO:0000313" key="5">
    <source>
        <dbReference type="Proteomes" id="UP001602245"/>
    </source>
</evidence>
<dbReference type="Pfam" id="PF00440">
    <property type="entry name" value="TetR_N"/>
    <property type="match status" value="1"/>
</dbReference>
<protein>
    <submittedName>
        <fullName evidence="4">TetR/AcrR family transcriptional regulator</fullName>
    </submittedName>
</protein>
<evidence type="ECO:0000259" key="3">
    <source>
        <dbReference type="PROSITE" id="PS50977"/>
    </source>
</evidence>
<dbReference type="PANTHER" id="PTHR30055">
    <property type="entry name" value="HTH-TYPE TRANSCRIPTIONAL REGULATOR RUTR"/>
    <property type="match status" value="1"/>
</dbReference>